<proteinExistence type="predicted"/>
<keyword evidence="3" id="KW-1185">Reference proteome</keyword>
<dbReference type="GO" id="GO:0005739">
    <property type="term" value="C:mitochondrion"/>
    <property type="evidence" value="ECO:0007669"/>
    <property type="project" value="TreeGrafter"/>
</dbReference>
<dbReference type="PANTHER" id="PTHR12782">
    <property type="entry name" value="MICROSOMAL PROSTAGLANDIN E SYNTHASE-2"/>
    <property type="match status" value="1"/>
</dbReference>
<protein>
    <submittedName>
        <fullName evidence="2">Glutathione-S-transferase/glutaredoxin</fullName>
    </submittedName>
</protein>
<accession>X6NWY9</accession>
<dbReference type="OMA" id="VCVERAN"/>
<dbReference type="EMBL" id="ASPP01005444">
    <property type="protein sequence ID" value="ETO30506.1"/>
    <property type="molecule type" value="Genomic_DNA"/>
</dbReference>
<gene>
    <name evidence="2" type="ORF">RFI_06615</name>
</gene>
<dbReference type="Proteomes" id="UP000023152">
    <property type="component" value="Unassembled WGS sequence"/>
</dbReference>
<dbReference type="SUPFAM" id="SSF47616">
    <property type="entry name" value="GST C-terminal domain-like"/>
    <property type="match status" value="1"/>
</dbReference>
<feature type="region of interest" description="Disordered" evidence="1">
    <location>
        <begin position="36"/>
        <end position="74"/>
    </location>
</feature>
<sequence>MKRLLHHSRRVGSGLTFSRKIEWLSSRSFPRYFSSESKAQVNEETTDEKQQQQQQGEEKQTSENDKKEEETEYTMDPKFDNIIHGVFSRDDYERFTGRSFAEVGRLGRLFIYQNHCCPFSGKVKSFLDYYKIPYSLIECNPITKTQLPDPKFFLHDRNVPILLATPAKTKGSMARYKLLYQSNVIVVKRESILAQYLRICMYVCVERANSEIVQTWHDWLDSELIPHWYIAIGSSEKDVTQYFDYLDEFSKFQSVGLNSFFLISSLHTFPFFFINKYFRFELKKNCLIVTTQKGKEIDALVQVMNEWHQVTKETFHGGTKPDLADLMAFGILRTFSQLPLFHTVKNELGLSDWEWFNAMKELLGKTSCVTHA</sequence>
<name>X6NWY9_RETFI</name>
<evidence type="ECO:0000313" key="3">
    <source>
        <dbReference type="Proteomes" id="UP000023152"/>
    </source>
</evidence>
<comment type="caution">
    <text evidence="2">The sequence shown here is derived from an EMBL/GenBank/DDBJ whole genome shotgun (WGS) entry which is preliminary data.</text>
</comment>
<dbReference type="Gene3D" id="1.20.1050.10">
    <property type="match status" value="1"/>
</dbReference>
<dbReference type="OrthoDB" id="423541at2759"/>
<dbReference type="InterPro" id="IPR036249">
    <property type="entry name" value="Thioredoxin-like_sf"/>
</dbReference>
<dbReference type="InterPro" id="IPR036282">
    <property type="entry name" value="Glutathione-S-Trfase_C_sf"/>
</dbReference>
<dbReference type="Gene3D" id="3.40.30.10">
    <property type="entry name" value="Glutaredoxin"/>
    <property type="match status" value="1"/>
</dbReference>
<dbReference type="PANTHER" id="PTHR12782:SF5">
    <property type="entry name" value="PROSTAGLANDIN E SYNTHASE 2"/>
    <property type="match status" value="1"/>
</dbReference>
<dbReference type="SUPFAM" id="SSF52833">
    <property type="entry name" value="Thioredoxin-like"/>
    <property type="match status" value="1"/>
</dbReference>
<feature type="compositionally biased region" description="Basic and acidic residues" evidence="1">
    <location>
        <begin position="56"/>
        <end position="74"/>
    </location>
</feature>
<reference evidence="2 3" key="1">
    <citation type="journal article" date="2013" name="Curr. Biol.">
        <title>The Genome of the Foraminiferan Reticulomyxa filosa.</title>
        <authorList>
            <person name="Glockner G."/>
            <person name="Hulsmann N."/>
            <person name="Schleicher M."/>
            <person name="Noegel A.A."/>
            <person name="Eichinger L."/>
            <person name="Gallinger C."/>
            <person name="Pawlowski J."/>
            <person name="Sierra R."/>
            <person name="Euteneuer U."/>
            <person name="Pillet L."/>
            <person name="Moustafa A."/>
            <person name="Platzer M."/>
            <person name="Groth M."/>
            <person name="Szafranski K."/>
            <person name="Schliwa M."/>
        </authorList>
    </citation>
    <scope>NUCLEOTIDE SEQUENCE [LARGE SCALE GENOMIC DNA]</scope>
</reference>
<evidence type="ECO:0000256" key="1">
    <source>
        <dbReference type="SAM" id="MobiDB-lite"/>
    </source>
</evidence>
<evidence type="ECO:0000313" key="2">
    <source>
        <dbReference type="EMBL" id="ETO30506.1"/>
    </source>
</evidence>
<organism evidence="2 3">
    <name type="scientific">Reticulomyxa filosa</name>
    <dbReference type="NCBI Taxonomy" id="46433"/>
    <lineage>
        <taxon>Eukaryota</taxon>
        <taxon>Sar</taxon>
        <taxon>Rhizaria</taxon>
        <taxon>Retaria</taxon>
        <taxon>Foraminifera</taxon>
        <taxon>Monothalamids</taxon>
        <taxon>Reticulomyxidae</taxon>
        <taxon>Reticulomyxa</taxon>
    </lineage>
</organism>
<dbReference type="GO" id="GO:0016740">
    <property type="term" value="F:transferase activity"/>
    <property type="evidence" value="ECO:0007669"/>
    <property type="project" value="UniProtKB-KW"/>
</dbReference>
<keyword evidence="2" id="KW-0808">Transferase</keyword>
<dbReference type="AlphaFoldDB" id="X6NWY9"/>